<dbReference type="OrthoDB" id="3508416at2759"/>
<feature type="region of interest" description="Disordered" evidence="1">
    <location>
        <begin position="156"/>
        <end position="204"/>
    </location>
</feature>
<dbReference type="SUPFAM" id="SSF54928">
    <property type="entry name" value="RNA-binding domain, RBD"/>
    <property type="match status" value="1"/>
</dbReference>
<reference evidence="2 3" key="1">
    <citation type="journal article" date="2019" name="Genome Biol. Evol.">
        <title>Genomic Plasticity Mediated by Transposable Elements in the Plant Pathogenic Fungus Colletotrichum higginsianum.</title>
        <authorList>
            <person name="Tsushima A."/>
            <person name="Gan P."/>
            <person name="Kumakura N."/>
            <person name="Narusaka M."/>
            <person name="Takano Y."/>
            <person name="Narusaka Y."/>
            <person name="Shirasu K."/>
        </authorList>
    </citation>
    <scope>NUCLEOTIDE SEQUENCE [LARGE SCALE GENOMIC DNA]</scope>
    <source>
        <strain evidence="2 3">MAFF305635-RFP</strain>
    </source>
</reference>
<evidence type="ECO:0000313" key="3">
    <source>
        <dbReference type="Proteomes" id="UP000305883"/>
    </source>
</evidence>
<proteinExistence type="predicted"/>
<feature type="compositionally biased region" description="Basic and acidic residues" evidence="1">
    <location>
        <begin position="249"/>
        <end position="260"/>
    </location>
</feature>
<evidence type="ECO:0000256" key="1">
    <source>
        <dbReference type="SAM" id="MobiDB-lite"/>
    </source>
</evidence>
<dbReference type="GO" id="GO:0003676">
    <property type="term" value="F:nucleic acid binding"/>
    <property type="evidence" value="ECO:0007669"/>
    <property type="project" value="InterPro"/>
</dbReference>
<comment type="caution">
    <text evidence="2">The sequence shown here is derived from an EMBL/GenBank/DDBJ whole genome shotgun (WGS) entry which is preliminary data.</text>
</comment>
<feature type="compositionally biased region" description="Acidic residues" evidence="1">
    <location>
        <begin position="156"/>
        <end position="166"/>
    </location>
</feature>
<dbReference type="AlphaFoldDB" id="A0A4T0WC47"/>
<dbReference type="Proteomes" id="UP000305883">
    <property type="component" value="Unassembled WGS sequence"/>
</dbReference>
<feature type="region of interest" description="Disordered" evidence="1">
    <location>
        <begin position="303"/>
        <end position="370"/>
    </location>
</feature>
<dbReference type="EMBL" id="MWPZ01000002">
    <property type="protein sequence ID" value="TID03659.1"/>
    <property type="molecule type" value="Genomic_DNA"/>
</dbReference>
<evidence type="ECO:0000313" key="2">
    <source>
        <dbReference type="EMBL" id="TID03659.1"/>
    </source>
</evidence>
<name>A0A4T0WC47_9PEZI</name>
<feature type="compositionally biased region" description="Polar residues" evidence="1">
    <location>
        <begin position="351"/>
        <end position="369"/>
    </location>
</feature>
<feature type="compositionally biased region" description="Polar residues" evidence="1">
    <location>
        <begin position="330"/>
        <end position="344"/>
    </location>
</feature>
<organism evidence="2 3">
    <name type="scientific">Colletotrichum higginsianum</name>
    <dbReference type="NCBI Taxonomy" id="80884"/>
    <lineage>
        <taxon>Eukaryota</taxon>
        <taxon>Fungi</taxon>
        <taxon>Dikarya</taxon>
        <taxon>Ascomycota</taxon>
        <taxon>Pezizomycotina</taxon>
        <taxon>Sordariomycetes</taxon>
        <taxon>Hypocreomycetidae</taxon>
        <taxon>Glomerellales</taxon>
        <taxon>Glomerellaceae</taxon>
        <taxon>Colletotrichum</taxon>
        <taxon>Colletotrichum destructivum species complex</taxon>
    </lineage>
</organism>
<protein>
    <recommendedName>
        <fullName evidence="4">RRM domain-containing protein</fullName>
    </recommendedName>
</protein>
<evidence type="ECO:0008006" key="4">
    <source>
        <dbReference type="Google" id="ProtNLM"/>
    </source>
</evidence>
<dbReference type="InterPro" id="IPR035979">
    <property type="entry name" value="RBD_domain_sf"/>
</dbReference>
<feature type="region of interest" description="Disordered" evidence="1">
    <location>
        <begin position="219"/>
        <end position="281"/>
    </location>
</feature>
<gene>
    <name evidence="2" type="ORF">CH35J_003194</name>
</gene>
<accession>A0A4T0WC47</accession>
<sequence length="632" mass="67303">MSGTRFTPVHLQGSAFFEHPDSLVGDINHSHAPNKPDSVNANISSLDDGTRPGSFSLPRFTLAPGITQTHALTVSHKGSTSPSHIMDQNTQIVDYNNTPGAHLPLSAQEPLDMPVQQFSQLAVCSGGVPVAGGVGEFPTAPNVQPSNASWMQDVSVTDEDNEDSPDSDNGATQPSPPANPSAGLPGSLTTPNDSPGPFGVSTRFSAHHTSNHHIENRIHHDHRSSSGDSLHLTLQPPTGRIPPRRLRDRAHDGQVQHAIREPVAPGPSTSGVPPNNFRRPNAISGLAHFPLATLSSNSNGAINGGPGITSFPLPPFNNGPSGAEPAHQAAGQQRSQLVSVQGTSMPPGRNKVNNSLPRNDTGGQTSAGSYGSGLPAGNAVNLAAIVDAGEGAAQFAPTGIFRPMNAVTRPFYHPDFDSQRELKRRLGISPNYAGDASIARNQSAAIPDSENVAFWITNLPPRVTHNQLLGQIRGMGRIWACVISPPAGDHATSAAKVVFFELAAAQKFLAHCSDPQRRLIVGGYVARVCLNRTKKAEENVEGNHSRVVIIQGNPSFVNPVTLLRHFSKNFEYDIDEIITHVLNSQMGHVEIRFGSWRSQAETSRQCIKAMYPPGGDLSPVWSLRYGTDPCSI</sequence>